<comment type="cofactor">
    <cofactor evidence="1">
        <name>Zn(2+)</name>
        <dbReference type="ChEBI" id="CHEBI:29105"/>
    </cofactor>
</comment>
<dbReference type="PANTHER" id="PTHR11705:SF145">
    <property type="entry name" value="PEPTIDASE M14 CARBOXYPEPTIDASE A DOMAIN-CONTAINING PROTEIN"/>
    <property type="match status" value="1"/>
</dbReference>
<dbReference type="CDD" id="cd06241">
    <property type="entry name" value="M14-like"/>
    <property type="match status" value="1"/>
</dbReference>
<reference evidence="4" key="1">
    <citation type="submission" date="2018-05" db="EMBL/GenBank/DDBJ databases">
        <authorList>
            <person name="Lanie J.A."/>
            <person name="Ng W.-L."/>
            <person name="Kazmierczak K.M."/>
            <person name="Andrzejewski T.M."/>
            <person name="Davidsen T.M."/>
            <person name="Wayne K.J."/>
            <person name="Tettelin H."/>
            <person name="Glass J.I."/>
            <person name="Rusch D."/>
            <person name="Podicherti R."/>
            <person name="Tsui H.-C.T."/>
            <person name="Winkler M.E."/>
        </authorList>
    </citation>
    <scope>NUCLEOTIDE SEQUENCE</scope>
</reference>
<organism evidence="4">
    <name type="scientific">marine metagenome</name>
    <dbReference type="NCBI Taxonomy" id="408172"/>
    <lineage>
        <taxon>unclassified sequences</taxon>
        <taxon>metagenomes</taxon>
        <taxon>ecological metagenomes</taxon>
    </lineage>
</organism>
<accession>A0A381RWV8</accession>
<evidence type="ECO:0000259" key="3">
    <source>
        <dbReference type="PROSITE" id="PS52035"/>
    </source>
</evidence>
<proteinExistence type="inferred from homology"/>
<dbReference type="EMBL" id="UINC01002337">
    <property type="protein sequence ID" value="SUZ95579.1"/>
    <property type="molecule type" value="Genomic_DNA"/>
</dbReference>
<evidence type="ECO:0000256" key="1">
    <source>
        <dbReference type="ARBA" id="ARBA00001947"/>
    </source>
</evidence>
<dbReference type="InterPro" id="IPR000834">
    <property type="entry name" value="Peptidase_M14"/>
</dbReference>
<evidence type="ECO:0000313" key="4">
    <source>
        <dbReference type="EMBL" id="SUZ95579.1"/>
    </source>
</evidence>
<dbReference type="SMART" id="SM00631">
    <property type="entry name" value="Zn_pept"/>
    <property type="match status" value="1"/>
</dbReference>
<gene>
    <name evidence="4" type="ORF">METZ01_LOCUS48433</name>
</gene>
<dbReference type="AlphaFoldDB" id="A0A381RWV8"/>
<dbReference type="GO" id="GO:0008270">
    <property type="term" value="F:zinc ion binding"/>
    <property type="evidence" value="ECO:0007669"/>
    <property type="project" value="InterPro"/>
</dbReference>
<comment type="similarity">
    <text evidence="2">Belongs to the peptidase M14 family.</text>
</comment>
<dbReference type="GO" id="GO:0005615">
    <property type="term" value="C:extracellular space"/>
    <property type="evidence" value="ECO:0007669"/>
    <property type="project" value="TreeGrafter"/>
</dbReference>
<evidence type="ECO:0000256" key="2">
    <source>
        <dbReference type="ARBA" id="ARBA00005988"/>
    </source>
</evidence>
<feature type="domain" description="Peptidase M14" evidence="3">
    <location>
        <begin position="39"/>
        <end position="322"/>
    </location>
</feature>
<dbReference type="SUPFAM" id="SSF53187">
    <property type="entry name" value="Zn-dependent exopeptidases"/>
    <property type="match status" value="1"/>
</dbReference>
<dbReference type="Pfam" id="PF00246">
    <property type="entry name" value="Peptidase_M14"/>
    <property type="match status" value="1"/>
</dbReference>
<dbReference type="GO" id="GO:0006508">
    <property type="term" value="P:proteolysis"/>
    <property type="evidence" value="ECO:0007669"/>
    <property type="project" value="InterPro"/>
</dbReference>
<dbReference type="GO" id="GO:0004181">
    <property type="term" value="F:metallocarboxypeptidase activity"/>
    <property type="evidence" value="ECO:0007669"/>
    <property type="project" value="InterPro"/>
</dbReference>
<dbReference type="PROSITE" id="PS52035">
    <property type="entry name" value="PEPTIDASE_M14"/>
    <property type="match status" value="1"/>
</dbReference>
<protein>
    <recommendedName>
        <fullName evidence="3">Peptidase M14 domain-containing protein</fullName>
    </recommendedName>
</protein>
<sequence>MNQSTRGAWIAALLFGAATTAAAQDVSPLTRAEATGFMETTRYAEAEAFLHEVADRSPDITVTSFGYSMEGRTLWLAVVGDTDGSAESVRRSGKTRVYIQANIHAGEVEGKEAMLSLLREIADGTYGDWRESMVLLIAPIYNADGNERIALTNRRFQHGPTGGMGQRPNAQGYDLNRDHMKLESPEARSLARMLRDYDPHVLIDLHATNGTHHGYHLTYSPPLHPNTVEPIVSLLRNRLLPSVTEAIKDRDGWDFYYYGNLPREGSGRQRGWYTFDHRPRFGNNYAGLRNRIGILSEVYAYLPFEERIAVTRRFVEELLSYIHTNGPEIRRIVADADTTLLIGQQLAVRVEFERSDTRKDILLGEVVTERHPLTGRPMLRRIERQTPTRMYEFGTFTPTETERVPSAYYIPGTLTDVIDRLQAHGVVMTQFGVPITREVERFKIESSTFSEREFQGHRERTLEGFYQLAEVTMMAGTRIIHLDQPLGRLIFSLLEPRSDDGFVNWNVLDEALSDADLYPIMRSVP</sequence>
<dbReference type="Gene3D" id="3.40.630.10">
    <property type="entry name" value="Zn peptidases"/>
    <property type="match status" value="1"/>
</dbReference>
<dbReference type="PANTHER" id="PTHR11705">
    <property type="entry name" value="PROTEASE FAMILY M14 CARBOXYPEPTIDASE A,B"/>
    <property type="match status" value="1"/>
</dbReference>
<name>A0A381RWV8_9ZZZZ</name>